<protein>
    <submittedName>
        <fullName evidence="1">Uncharacterized protein</fullName>
    </submittedName>
</protein>
<name>A0ACD5TRE5_AVESA</name>
<proteinExistence type="predicted"/>
<dbReference type="Proteomes" id="UP001732700">
    <property type="component" value="Chromosome 1C"/>
</dbReference>
<reference evidence="1" key="1">
    <citation type="submission" date="2021-05" db="EMBL/GenBank/DDBJ databases">
        <authorList>
            <person name="Scholz U."/>
            <person name="Mascher M."/>
            <person name="Fiebig A."/>
        </authorList>
    </citation>
    <scope>NUCLEOTIDE SEQUENCE [LARGE SCALE GENOMIC DNA]</scope>
</reference>
<keyword evidence="2" id="KW-1185">Reference proteome</keyword>
<sequence length="1649" mass="186699">MAEFALALTKTAVEGTLIRVKSAIDEEAKLKVQVQNDLVFITGEFQMMQSFLGAANRERASNDVVRTWVTQLRDLAFDVEDCIEFVVHIDKPCAWDWVRRLASSYMCMGMAPPLPLDVAAAEIQRLKARVEDVSQRNTRYNLISDSGSASKPEASAVSSVSLAPAGTTAVTSAAAFHILSEVWEAGGNKKYDLGVLSELISGKGSDLEVISLWGSTESAHLGAEYKIKEAYCDQKICENFQSRAWVKLMHPFNLDDFLESLLSQLYASCSRQVGDDDHEVDLWITREDRRLIKVELMKQVKEQRYLVVLEGVSSVAEWDAIKMYLPDSKKGSRIVVSTEHLGIALLCTGEPYHVSELSRSSDDQCLCAFLNKRFAHRLYVGELNWQISRRGVISVWGGTTFLLDGVFDYITLKWKESDGVEFQRHSWVDAPKPFDLNVFARCLLVNFHSDDFQAIQIAAVGIHGVIERCCKFLRQDDCLLVINGLESTHDWDLIKATFLSETIKGCTIVTVDEASVATHCADNDDKVFNIKDVEHDVVFCGLIKEFQYNVFGGKQSSHRGRLLSDRKREALNWLCTFEKYEGHSNRVTCHLVDGLRNPGVISLWGIDTVDKSAVVRLQYCGLLTKCPSSEFTTFSWVDVPHPFDLTEFCWRLLLDFHSDDLQAKETASVAMMKGQNPVQECHKFLREHRCLVVVNDLRSKDHWDAIRDACLLETIEGCIIVICNQESVAIHCVNVKERAFNVKDPKADVVHSSFQKRETEGYYSQYDKKEKEKNQKKGRKEEAREWMDNFELFGRHKEWDKLNELLRVPRVVCISGMAGVGKSALVRSIFYFQMLPISIAMGGFSSRKYSKLNHQGGFPWYSWVDVSHPFNLTEFCWCLLLDFFSDRVKCKVTRAVGMIESQDPVQGCVEFLREHCCFVVIDGLRSTHDWDLIKSTLLRDNTKARIFIITNEESFAAHVKAREESHAVNLKGLEADEALRLFAKKLKHDEQLTQQSEVSKLFMAKCGGIPQVIHATGEYVQELEEEKSMEILENFSNNFGYTLKVHARFRSLKGLFSWMQSYFDACSDLVKPCIFYLSVFPANHNIRRRRLLRRWVAEGYSRDTIGSSADQTGKALFSELATLSIILQQSDNEAMCQVNGFFLEYIISQPIEDNRVFVLERHSSPNSQRGGQHLTIMSSWDRDKIVFESIDFSRLRSLTVFGEWRSFFIPTSDTNNMSRLRVLDLEDTSGVTDGDIKQIGILLTRLKVLCLRGCIKITCLPSSVGNMKQLQTLDIKNTSIVALPPVISKLQKLQYISAGTAVTSDEVRNSNGTPQLNLATPTDDVPRQVLGGDDEGRTASSRQGTRTGMRGSSNSNRTSDLVVVSCSGWLRKKLLRRQRLYHGSRGVEIPATAIGSLTALHTLGVFDVGAVGGKVFLKELKKLTQLRKLRVSGINRENWPNLCSAISCQAHLKSLLVRLDDEQDLCCLDDILEPPSMLKSLKLYRGNVHASLAWMKQLRNLKQARLENLELTISTQQNIDSLMELPCQNMFHHLCVKPNKDGKLYYGRRENEWSGKEFKEAKVLKIDCGSYKVAIVFGEWIPKYVDVLVINCSSTEATLEISGLDRLPSLKEVWLKGSYSDTVKQQLQQKVDEHEKKPVLKLEDQPTLS</sequence>
<accession>A0ACD5TRE5</accession>
<reference evidence="1" key="2">
    <citation type="submission" date="2025-09" db="UniProtKB">
        <authorList>
            <consortium name="EnsemblPlants"/>
        </authorList>
    </citation>
    <scope>IDENTIFICATION</scope>
</reference>
<evidence type="ECO:0000313" key="2">
    <source>
        <dbReference type="Proteomes" id="UP001732700"/>
    </source>
</evidence>
<dbReference type="EnsemblPlants" id="AVESA.00010b.r2.1CG0114870.1">
    <property type="protein sequence ID" value="AVESA.00010b.r2.1CG0114870.1.CDS"/>
    <property type="gene ID" value="AVESA.00010b.r2.1CG0114870"/>
</dbReference>
<evidence type="ECO:0000313" key="1">
    <source>
        <dbReference type="EnsemblPlants" id="AVESA.00010b.r2.1CG0114870.1.CDS"/>
    </source>
</evidence>
<organism evidence="1 2">
    <name type="scientific">Avena sativa</name>
    <name type="common">Oat</name>
    <dbReference type="NCBI Taxonomy" id="4498"/>
    <lineage>
        <taxon>Eukaryota</taxon>
        <taxon>Viridiplantae</taxon>
        <taxon>Streptophyta</taxon>
        <taxon>Embryophyta</taxon>
        <taxon>Tracheophyta</taxon>
        <taxon>Spermatophyta</taxon>
        <taxon>Magnoliopsida</taxon>
        <taxon>Liliopsida</taxon>
        <taxon>Poales</taxon>
        <taxon>Poaceae</taxon>
        <taxon>BOP clade</taxon>
        <taxon>Pooideae</taxon>
        <taxon>Poodae</taxon>
        <taxon>Poeae</taxon>
        <taxon>Poeae Chloroplast Group 1 (Aveneae type)</taxon>
        <taxon>Aveninae</taxon>
        <taxon>Avena</taxon>
    </lineage>
</organism>